<dbReference type="CDD" id="cd20267">
    <property type="entry name" value="Complex1_LYR_LYRM7"/>
    <property type="match status" value="1"/>
</dbReference>
<keyword evidence="4" id="KW-0143">Chaperone</keyword>
<protein>
    <recommendedName>
        <fullName evidence="7">Complex III assembly factor LYRM7</fullName>
    </recommendedName>
    <alternativeName>
        <fullName evidence="8">LYR motif-containing protein 7</fullName>
    </alternativeName>
</protein>
<proteinExistence type="inferred from homology"/>
<evidence type="ECO:0000256" key="8">
    <source>
        <dbReference type="ARBA" id="ARBA00031830"/>
    </source>
</evidence>
<comment type="similarity">
    <text evidence="2">Belongs to the complex I LYR family.</text>
</comment>
<keyword evidence="12" id="KW-1185">Reference proteome</keyword>
<name>A0ABD0LWX6_9CAEN</name>
<evidence type="ECO:0000256" key="9">
    <source>
        <dbReference type="SAM" id="MobiDB-lite"/>
    </source>
</evidence>
<comment type="caution">
    <text evidence="11">The sequence shown here is derived from an EMBL/GenBank/DDBJ whole genome shotgun (WGS) entry which is preliminary data.</text>
</comment>
<dbReference type="Proteomes" id="UP001519460">
    <property type="component" value="Unassembled WGS sequence"/>
</dbReference>
<evidence type="ECO:0000313" key="12">
    <source>
        <dbReference type="Proteomes" id="UP001519460"/>
    </source>
</evidence>
<feature type="region of interest" description="Disordered" evidence="9">
    <location>
        <begin position="97"/>
        <end position="135"/>
    </location>
</feature>
<dbReference type="InterPro" id="IPR045298">
    <property type="entry name" value="Complex1_LYR_LYRM7"/>
</dbReference>
<dbReference type="EMBL" id="JACVVK020000018">
    <property type="protein sequence ID" value="KAK7503918.1"/>
    <property type="molecule type" value="Genomic_DNA"/>
</dbReference>
<evidence type="ECO:0000256" key="1">
    <source>
        <dbReference type="ARBA" id="ARBA00004305"/>
    </source>
</evidence>
<dbReference type="PANTHER" id="PTHR46749">
    <property type="entry name" value="COMPLEX III ASSEMBLY FACTOR LYRM7"/>
    <property type="match status" value="1"/>
</dbReference>
<dbReference type="InterPro" id="IPR008011">
    <property type="entry name" value="Complex1_LYR_dom"/>
</dbReference>
<evidence type="ECO:0000259" key="10">
    <source>
        <dbReference type="Pfam" id="PF05347"/>
    </source>
</evidence>
<dbReference type="InterPro" id="IPR050435">
    <property type="entry name" value="MZM1/LYRM7"/>
</dbReference>
<comment type="subcellular location">
    <subcellularLocation>
        <location evidence="1">Mitochondrion matrix</location>
    </subcellularLocation>
</comment>
<evidence type="ECO:0000256" key="6">
    <source>
        <dbReference type="ARBA" id="ARBA00025809"/>
    </source>
</evidence>
<evidence type="ECO:0000256" key="5">
    <source>
        <dbReference type="ARBA" id="ARBA00025430"/>
    </source>
</evidence>
<dbReference type="AlphaFoldDB" id="A0ABD0LWX6"/>
<sequence length="135" mass="15640">MALATRSRVLSAFKELHRTCQKVFQGDQQALQASRHKINHEFKRFKDEKDPKKIEDHIQWAADSACLLRLTVVQAKLKDDGSTYEVRITKDTHLEDNTLFDPNADIPVKPRRKKKERPEISASNVDIDQMTGKKR</sequence>
<keyword evidence="3" id="KW-0496">Mitochondrion</keyword>
<comment type="function">
    <text evidence="5">Assembly factor required for Rieske Fe-S protein UQCRFS1 incorporation into the cytochrome b-c1 (CIII) complex. Functions as a chaperone, binding to this subunit within the mitochondrial matrix and stabilizing it prior to its translocation and insertion into the late CIII dimeric intermediate within the mitochondrial inner membrane.</text>
</comment>
<dbReference type="Pfam" id="PF05347">
    <property type="entry name" value="Complex1_LYR"/>
    <property type="match status" value="1"/>
</dbReference>
<evidence type="ECO:0000256" key="3">
    <source>
        <dbReference type="ARBA" id="ARBA00023128"/>
    </source>
</evidence>
<evidence type="ECO:0000256" key="4">
    <source>
        <dbReference type="ARBA" id="ARBA00023186"/>
    </source>
</evidence>
<organism evidence="11 12">
    <name type="scientific">Batillaria attramentaria</name>
    <dbReference type="NCBI Taxonomy" id="370345"/>
    <lineage>
        <taxon>Eukaryota</taxon>
        <taxon>Metazoa</taxon>
        <taxon>Spiralia</taxon>
        <taxon>Lophotrochozoa</taxon>
        <taxon>Mollusca</taxon>
        <taxon>Gastropoda</taxon>
        <taxon>Caenogastropoda</taxon>
        <taxon>Sorbeoconcha</taxon>
        <taxon>Cerithioidea</taxon>
        <taxon>Batillariidae</taxon>
        <taxon>Batillaria</taxon>
    </lineage>
</organism>
<comment type="subunit">
    <text evidence="6">Interacts with UQCRFS1.</text>
</comment>
<evidence type="ECO:0000256" key="7">
    <source>
        <dbReference type="ARBA" id="ARBA00026165"/>
    </source>
</evidence>
<evidence type="ECO:0000313" key="11">
    <source>
        <dbReference type="EMBL" id="KAK7503918.1"/>
    </source>
</evidence>
<gene>
    <name evidence="11" type="ORF">BaRGS_00005041</name>
</gene>
<dbReference type="GO" id="GO:0005759">
    <property type="term" value="C:mitochondrial matrix"/>
    <property type="evidence" value="ECO:0007669"/>
    <property type="project" value="UniProtKB-SubCell"/>
</dbReference>
<accession>A0ABD0LWX6</accession>
<feature type="domain" description="Complex 1 LYR protein" evidence="10">
    <location>
        <begin position="8"/>
        <end position="59"/>
    </location>
</feature>
<dbReference type="PANTHER" id="PTHR46749:SF1">
    <property type="entry name" value="COMPLEX III ASSEMBLY FACTOR LYRM7"/>
    <property type="match status" value="1"/>
</dbReference>
<reference evidence="11 12" key="1">
    <citation type="journal article" date="2023" name="Sci. Data">
        <title>Genome assembly of the Korean intertidal mud-creeper Batillaria attramentaria.</title>
        <authorList>
            <person name="Patra A.K."/>
            <person name="Ho P.T."/>
            <person name="Jun S."/>
            <person name="Lee S.J."/>
            <person name="Kim Y."/>
            <person name="Won Y.J."/>
        </authorList>
    </citation>
    <scope>NUCLEOTIDE SEQUENCE [LARGE SCALE GENOMIC DNA]</scope>
    <source>
        <strain evidence="11">Wonlab-2016</strain>
    </source>
</reference>
<evidence type="ECO:0000256" key="2">
    <source>
        <dbReference type="ARBA" id="ARBA00009508"/>
    </source>
</evidence>